<evidence type="ECO:0000256" key="6">
    <source>
        <dbReference type="SAM" id="MobiDB-lite"/>
    </source>
</evidence>
<dbReference type="InterPro" id="IPR017039">
    <property type="entry name" value="Virul_fac_BrkB"/>
</dbReference>
<evidence type="ECO:0000256" key="2">
    <source>
        <dbReference type="ARBA" id="ARBA00022475"/>
    </source>
</evidence>
<feature type="transmembrane region" description="Helical" evidence="7">
    <location>
        <begin position="115"/>
        <end position="137"/>
    </location>
</feature>
<protein>
    <submittedName>
        <fullName evidence="8">Uncharacterized protein</fullName>
    </submittedName>
</protein>
<reference evidence="8 9" key="1">
    <citation type="submission" date="2016-06" db="EMBL/GenBank/DDBJ databases">
        <title>Insight into the functional genes involving in sulfur oxidation in Pearl River water.</title>
        <authorList>
            <person name="Luo J."/>
            <person name="Tan X."/>
            <person name="Lin W."/>
        </authorList>
    </citation>
    <scope>NUCLEOTIDE SEQUENCE [LARGE SCALE GENOMIC DNA]</scope>
    <source>
        <strain evidence="8 9">LS2</strain>
    </source>
</reference>
<feature type="region of interest" description="Disordered" evidence="6">
    <location>
        <begin position="443"/>
        <end position="472"/>
    </location>
</feature>
<dbReference type="RefSeq" id="WP_066098502.1">
    <property type="nucleotide sequence ID" value="NZ_CP016027.1"/>
</dbReference>
<sequence length="472" mass="52000">MQRTRILALWADLQQWIWQGKPDRIGLRWLQRLCRVVLYVTRDVVKGDLQLNAMSLSYTTLLSLVPLLAVSFSVLKAFGSDRVIEPFLHAILEPLGNSAPELTARILEFVSNIKVGVLGAVGIAMLFYIVIALMQKIERVFNGIWRVHQLRDLSTRLFMYLSVLMVGPVFVLAAMGLTATLLSNSLTHELLHITPIRGVFSVVTWFVPVLMWIGVFTFIYTFIPNTRVRPTAALAGGVVAAITWNGIGLAFGSLIASSTQYTAIYSAFASLVLFMVWLQVAWMIVLLGASVSHAWQNADHLSAHRISRLGQADRLAVAALESLSVIVHRFVQGREPPSNDDIKLELLNRLSLDPEITDLALNRLATASLIRSVQEDGACWLPARPANQLSLASVRIALFGHPDGWHPAYQPITRAWLRLENAYIEERLASTSFDVNMDNADVASSTVSHPDSEADADAPIGASGKTGITLSD</sequence>
<dbReference type="Proteomes" id="UP000078596">
    <property type="component" value="Chromosome"/>
</dbReference>
<feature type="transmembrane region" description="Helical" evidence="7">
    <location>
        <begin position="157"/>
        <end position="182"/>
    </location>
</feature>
<evidence type="ECO:0000256" key="7">
    <source>
        <dbReference type="SAM" id="Phobius"/>
    </source>
</evidence>
<dbReference type="Pfam" id="PF03631">
    <property type="entry name" value="Virul_fac_BrkB"/>
    <property type="match status" value="1"/>
</dbReference>
<evidence type="ECO:0000256" key="5">
    <source>
        <dbReference type="ARBA" id="ARBA00023136"/>
    </source>
</evidence>
<proteinExistence type="predicted"/>
<keyword evidence="4 7" id="KW-1133">Transmembrane helix</keyword>
<dbReference type="PANTHER" id="PTHR30213">
    <property type="entry name" value="INNER MEMBRANE PROTEIN YHJD"/>
    <property type="match status" value="1"/>
</dbReference>
<dbReference type="NCBIfam" id="TIGR00765">
    <property type="entry name" value="yihY_not_rbn"/>
    <property type="match status" value="1"/>
</dbReference>
<keyword evidence="9" id="KW-1185">Reference proteome</keyword>
<evidence type="ECO:0000256" key="1">
    <source>
        <dbReference type="ARBA" id="ARBA00004651"/>
    </source>
</evidence>
<dbReference type="GO" id="GO:0005886">
    <property type="term" value="C:plasma membrane"/>
    <property type="evidence" value="ECO:0007669"/>
    <property type="project" value="UniProtKB-SubCell"/>
</dbReference>
<evidence type="ECO:0000313" key="9">
    <source>
        <dbReference type="Proteomes" id="UP000078596"/>
    </source>
</evidence>
<evidence type="ECO:0000256" key="3">
    <source>
        <dbReference type="ARBA" id="ARBA00022692"/>
    </source>
</evidence>
<dbReference type="KEGG" id="haz:A9404_02910"/>
<keyword evidence="3 7" id="KW-0812">Transmembrane</keyword>
<evidence type="ECO:0000256" key="4">
    <source>
        <dbReference type="ARBA" id="ARBA00022989"/>
    </source>
</evidence>
<accession>A0A191ZF20</accession>
<dbReference type="OrthoDB" id="9808671at2"/>
<keyword evidence="5 7" id="KW-0472">Membrane</keyword>
<feature type="transmembrane region" description="Helical" evidence="7">
    <location>
        <begin position="263"/>
        <end position="287"/>
    </location>
</feature>
<dbReference type="STRING" id="1860122.A9404_02910"/>
<name>A0A191ZF20_9GAMM</name>
<keyword evidence="2" id="KW-1003">Cell membrane</keyword>
<evidence type="ECO:0000313" key="8">
    <source>
        <dbReference type="EMBL" id="ANJ66469.1"/>
    </source>
</evidence>
<dbReference type="PANTHER" id="PTHR30213:SF0">
    <property type="entry name" value="UPF0761 MEMBRANE PROTEIN YIHY"/>
    <property type="match status" value="1"/>
</dbReference>
<feature type="transmembrane region" description="Helical" evidence="7">
    <location>
        <begin position="234"/>
        <end position="257"/>
    </location>
</feature>
<dbReference type="EMBL" id="CP016027">
    <property type="protein sequence ID" value="ANJ66469.1"/>
    <property type="molecule type" value="Genomic_DNA"/>
</dbReference>
<feature type="transmembrane region" description="Helical" evidence="7">
    <location>
        <begin position="56"/>
        <end position="78"/>
    </location>
</feature>
<comment type="subcellular location">
    <subcellularLocation>
        <location evidence="1">Cell membrane</location>
        <topology evidence="1">Multi-pass membrane protein</topology>
    </subcellularLocation>
</comment>
<organism evidence="8 9">
    <name type="scientific">Halothiobacillus diazotrophicus</name>
    <dbReference type="NCBI Taxonomy" id="1860122"/>
    <lineage>
        <taxon>Bacteria</taxon>
        <taxon>Pseudomonadati</taxon>
        <taxon>Pseudomonadota</taxon>
        <taxon>Gammaproteobacteria</taxon>
        <taxon>Chromatiales</taxon>
        <taxon>Halothiobacillaceae</taxon>
        <taxon>Halothiobacillus</taxon>
    </lineage>
</organism>
<gene>
    <name evidence="8" type="ORF">A9404_02910</name>
</gene>
<feature type="transmembrane region" description="Helical" evidence="7">
    <location>
        <begin position="202"/>
        <end position="222"/>
    </location>
</feature>
<dbReference type="AlphaFoldDB" id="A0A191ZF20"/>